<dbReference type="InParanoid" id="A0A090N4F5"/>
<dbReference type="FunFam" id="2.60.260.20:FF:000002">
    <property type="entry name" value="Dnaj homolog subfamily b member"/>
    <property type="match status" value="1"/>
</dbReference>
<dbReference type="CDD" id="cd06257">
    <property type="entry name" value="DnaJ"/>
    <property type="match status" value="1"/>
</dbReference>
<dbReference type="RefSeq" id="XP_022840031.1">
    <property type="nucleotide sequence ID" value="XM_022982804.1"/>
</dbReference>
<dbReference type="EMBL" id="CAID01000012">
    <property type="protein sequence ID" value="CEF99778.1"/>
    <property type="molecule type" value="Genomic_DNA"/>
</dbReference>
<dbReference type="PANTHER" id="PTHR24078">
    <property type="entry name" value="DNAJ HOMOLOG SUBFAMILY C MEMBER"/>
    <property type="match status" value="1"/>
</dbReference>
<reference evidence="3 4" key="2">
    <citation type="journal article" date="2014" name="BMC Genomics">
        <title>An improved genome of the model marine alga Ostreococcus tauri unfolds by assessing Illumina de novo assemblies.</title>
        <authorList>
            <person name="Blanc-Mathieu R."/>
            <person name="Verhelst B."/>
            <person name="Derelle E."/>
            <person name="Rombauts S."/>
            <person name="Bouget F.Y."/>
            <person name="Carre I."/>
            <person name="Chateau A."/>
            <person name="Eyre-Walker A."/>
            <person name="Grimsley N."/>
            <person name="Moreau H."/>
            <person name="Piegu B."/>
            <person name="Rivals E."/>
            <person name="Schackwitz W."/>
            <person name="Van de Peer Y."/>
            <person name="Piganeau G."/>
        </authorList>
    </citation>
    <scope>NUCLEOTIDE SEQUENCE [LARGE SCALE GENOMIC DNA]</scope>
    <source>
        <strain evidence="4">OTTH 0595 / CCAP 157/2 / RCC745</strain>
    </source>
</reference>
<dbReference type="Proteomes" id="UP000009170">
    <property type="component" value="Unassembled WGS sequence"/>
</dbReference>
<accession>A0A090N4F5</accession>
<dbReference type="Pfam" id="PF00226">
    <property type="entry name" value="DnaJ"/>
    <property type="match status" value="1"/>
</dbReference>
<name>A0A090N4F5_OSTTA</name>
<dbReference type="Pfam" id="PF01556">
    <property type="entry name" value="DnaJ_C"/>
    <property type="match status" value="1"/>
</dbReference>
<dbReference type="InterPro" id="IPR018253">
    <property type="entry name" value="DnaJ_domain_CS"/>
</dbReference>
<sequence>MSRRRGSGKDFYAALGVAPTADENEIRKAYRKLAMKYHPDKNRADTSGQSEKKFKEVSEAYEVLSDPKKRELYDAYGEEGLENGGAPGGGFSAQNAEDIFAQFFGGGGMPGGGFSGGGFPGGGMPGGGFGGGFHGGGFHGGGMPGGGFGGGFNEPPQKQRKKAPKIEQTLKVSLEEMFYGAQKNFSVTRKVIRNGRQESVQETLTIDIKPGWKSGTKLTFQEKGDETPTTIAADIVFTLEQKPHPHFEREGNDLVRTMKVDLNEALLGTSFSVYTLDGKAIPVTVDEIISPTFVKVLPGEGMPVSKAPGSRGDMRIKFDIRFPKGPLTSAQKSALRTALENGVQY</sequence>
<dbReference type="PANTHER" id="PTHR24078:SF553">
    <property type="entry name" value="DNAJ HOMOLOG SUBFAMILY B MEMBER 5"/>
    <property type="match status" value="1"/>
</dbReference>
<dbReference type="GO" id="GO:0051087">
    <property type="term" value="F:protein-folding chaperone binding"/>
    <property type="evidence" value="ECO:0007669"/>
    <property type="project" value="TreeGrafter"/>
</dbReference>
<gene>
    <name evidence="3" type="ORF">OT_ostta12g00410</name>
</gene>
<dbReference type="Gene3D" id="1.10.287.110">
    <property type="entry name" value="DnaJ domain"/>
    <property type="match status" value="1"/>
</dbReference>
<dbReference type="Gene3D" id="2.60.260.20">
    <property type="entry name" value="Urease metallochaperone UreE, N-terminal domain"/>
    <property type="match status" value="2"/>
</dbReference>
<keyword evidence="1" id="KW-0143">Chaperone</keyword>
<protein>
    <submittedName>
        <fullName evidence="3">HSP40/DnaJ peptide-binding</fullName>
    </submittedName>
</protein>
<comment type="caution">
    <text evidence="3">The sequence shown here is derived from an EMBL/GenBank/DDBJ whole genome shotgun (WGS) entry which is preliminary data.</text>
</comment>
<dbReference type="KEGG" id="ota:OT_ostta12g00410"/>
<dbReference type="CDD" id="cd10747">
    <property type="entry name" value="DnaJ_C"/>
    <property type="match status" value="1"/>
</dbReference>
<dbReference type="InterPro" id="IPR036869">
    <property type="entry name" value="J_dom_sf"/>
</dbReference>
<feature type="domain" description="J" evidence="2">
    <location>
        <begin position="10"/>
        <end position="77"/>
    </location>
</feature>
<dbReference type="GO" id="GO:0005829">
    <property type="term" value="C:cytosol"/>
    <property type="evidence" value="ECO:0007669"/>
    <property type="project" value="TreeGrafter"/>
</dbReference>
<dbReference type="PROSITE" id="PS00636">
    <property type="entry name" value="DNAJ_1"/>
    <property type="match status" value="1"/>
</dbReference>
<evidence type="ECO:0000256" key="1">
    <source>
        <dbReference type="ARBA" id="ARBA00023186"/>
    </source>
</evidence>
<dbReference type="GO" id="GO:0051082">
    <property type="term" value="F:unfolded protein binding"/>
    <property type="evidence" value="ECO:0007669"/>
    <property type="project" value="InterPro"/>
</dbReference>
<dbReference type="STRING" id="70448.A0A090N4F5"/>
<dbReference type="SUPFAM" id="SSF46565">
    <property type="entry name" value="Chaperone J-domain"/>
    <property type="match status" value="1"/>
</dbReference>
<dbReference type="PROSITE" id="PS50076">
    <property type="entry name" value="DNAJ_2"/>
    <property type="match status" value="1"/>
</dbReference>
<evidence type="ECO:0000259" key="2">
    <source>
        <dbReference type="PROSITE" id="PS50076"/>
    </source>
</evidence>
<proteinExistence type="predicted"/>
<evidence type="ECO:0000313" key="3">
    <source>
        <dbReference type="EMBL" id="CEF99778.1"/>
    </source>
</evidence>
<dbReference type="AlphaFoldDB" id="A0A090N4F5"/>
<dbReference type="InterPro" id="IPR002939">
    <property type="entry name" value="DnaJ_C"/>
</dbReference>
<reference evidence="4" key="1">
    <citation type="journal article" date="2006" name="Proc. Natl. Acad. Sci. U.S.A.">
        <title>Genome analysis of the smallest free-living eukaryote Ostreococcus tauri unveils many unique features.</title>
        <authorList>
            <person name="Derelle E."/>
            <person name="Ferraz C."/>
            <person name="Rombauts S."/>
            <person name="Rouze P."/>
            <person name="Worden A.Z."/>
            <person name="Robbens S."/>
            <person name="Partensky F."/>
            <person name="Degroeve S."/>
            <person name="Echeynie S."/>
            <person name="Cooke R."/>
            <person name="Saeys Y."/>
            <person name="Wuyts J."/>
            <person name="Jabbari K."/>
            <person name="Bowler C."/>
            <person name="Panaud O."/>
            <person name="Piegu B."/>
            <person name="Ball S.G."/>
            <person name="Ral J.-P."/>
            <person name="Bouget F.-Y."/>
            <person name="Piganeau G."/>
            <person name="De Baets B."/>
            <person name="Picard A."/>
            <person name="Delseny M."/>
            <person name="Demaille J."/>
            <person name="Van de Peer Y."/>
            <person name="Moreau H."/>
        </authorList>
    </citation>
    <scope>NUCLEOTIDE SEQUENCE [LARGE SCALE GENOMIC DNA]</scope>
    <source>
        <strain evidence="4">OTTH 0595 / CCAP 157/2 / RCC745</strain>
    </source>
</reference>
<dbReference type="FunFam" id="2.60.260.20:FF:000006">
    <property type="entry name" value="DnaJ subfamily B member 13"/>
    <property type="match status" value="1"/>
</dbReference>
<dbReference type="InterPro" id="IPR008971">
    <property type="entry name" value="HSP40/DnaJ_pept-bd"/>
</dbReference>
<dbReference type="FunCoup" id="A0A090N4F5">
    <property type="interactions" value="1431"/>
</dbReference>
<keyword evidence="4" id="KW-1185">Reference proteome</keyword>
<organism evidence="3 4">
    <name type="scientific">Ostreococcus tauri</name>
    <name type="common">Marine green alga</name>
    <dbReference type="NCBI Taxonomy" id="70448"/>
    <lineage>
        <taxon>Eukaryota</taxon>
        <taxon>Viridiplantae</taxon>
        <taxon>Chlorophyta</taxon>
        <taxon>Mamiellophyceae</taxon>
        <taxon>Mamiellales</taxon>
        <taxon>Bathycoccaceae</taxon>
        <taxon>Ostreococcus</taxon>
    </lineage>
</organism>
<dbReference type="GeneID" id="9836251"/>
<dbReference type="InterPro" id="IPR051339">
    <property type="entry name" value="DnaJ_subfamily_B"/>
</dbReference>
<evidence type="ECO:0000313" key="4">
    <source>
        <dbReference type="Proteomes" id="UP000009170"/>
    </source>
</evidence>
<dbReference type="InterPro" id="IPR001623">
    <property type="entry name" value="DnaJ_domain"/>
</dbReference>
<dbReference type="SMART" id="SM00271">
    <property type="entry name" value="DnaJ"/>
    <property type="match status" value="1"/>
</dbReference>
<dbReference type="SUPFAM" id="SSF49493">
    <property type="entry name" value="HSP40/DnaJ peptide-binding domain"/>
    <property type="match status" value="2"/>
</dbReference>
<dbReference type="GO" id="GO:0006457">
    <property type="term" value="P:protein folding"/>
    <property type="evidence" value="ECO:0007669"/>
    <property type="project" value="InterPro"/>
</dbReference>
<dbReference type="PRINTS" id="PR00625">
    <property type="entry name" value="JDOMAIN"/>
</dbReference>
<dbReference type="OrthoDB" id="550424at2759"/>